<feature type="region of interest" description="Disordered" evidence="1">
    <location>
        <begin position="1"/>
        <end position="46"/>
    </location>
</feature>
<protein>
    <submittedName>
        <fullName evidence="3">Polysaccharide deacetylase family protein</fullName>
    </submittedName>
</protein>
<feature type="compositionally biased region" description="Low complexity" evidence="1">
    <location>
        <begin position="28"/>
        <end position="39"/>
    </location>
</feature>
<dbReference type="Pfam" id="PF01522">
    <property type="entry name" value="Polysacc_deac_1"/>
    <property type="match status" value="1"/>
</dbReference>
<feature type="domain" description="NodB homology" evidence="2">
    <location>
        <begin position="75"/>
        <end position="255"/>
    </location>
</feature>
<dbReference type="PROSITE" id="PS51677">
    <property type="entry name" value="NODB"/>
    <property type="match status" value="1"/>
</dbReference>
<dbReference type="PANTHER" id="PTHR10587">
    <property type="entry name" value="GLYCOSYL TRANSFERASE-RELATED"/>
    <property type="match status" value="1"/>
</dbReference>
<dbReference type="GO" id="GO:0016810">
    <property type="term" value="F:hydrolase activity, acting on carbon-nitrogen (but not peptide) bonds"/>
    <property type="evidence" value="ECO:0007669"/>
    <property type="project" value="InterPro"/>
</dbReference>
<sequence>MVSPSATPSGNSQVGLLPQQPYQPPYQQPYHQQPQQPQQLAQANAAAEQKRLTYSVPKQHQGTIVESVELKIARDAIALTFDDGPWDVTTDQILDILAQEGVKATFFWVGQAVQNRPEIARRVVHAGHAIGNHTWHHRYEPMSEVEAASEIEIAAQIFRETTGIQTMLFRPPGGYLNNGLADYAISQGHTVVMWSVSSADTDPGNSAQDYIENVLADVQPGGIVLLHDGGGDRSKTVAALPTIIRSLKAQGYRFVTVPELLQLESDGW</sequence>
<dbReference type="EMBL" id="CP053586">
    <property type="protein sequence ID" value="WNZ26720.1"/>
    <property type="molecule type" value="Genomic_DNA"/>
</dbReference>
<feature type="compositionally biased region" description="Polar residues" evidence="1">
    <location>
        <begin position="1"/>
        <end position="14"/>
    </location>
</feature>
<name>A0AA96WLA2_9CYAN</name>
<evidence type="ECO:0000256" key="1">
    <source>
        <dbReference type="SAM" id="MobiDB-lite"/>
    </source>
</evidence>
<proteinExistence type="predicted"/>
<dbReference type="InterPro" id="IPR002509">
    <property type="entry name" value="NODB_dom"/>
</dbReference>
<dbReference type="AlphaFoldDB" id="A0AA96WLA2"/>
<evidence type="ECO:0000313" key="3">
    <source>
        <dbReference type="EMBL" id="WNZ26720.1"/>
    </source>
</evidence>
<evidence type="ECO:0000259" key="2">
    <source>
        <dbReference type="PROSITE" id="PS51677"/>
    </source>
</evidence>
<accession>A0AA96WLA2</accession>
<dbReference type="InterPro" id="IPR050248">
    <property type="entry name" value="Polysacc_deacetylase_ArnD"/>
</dbReference>
<dbReference type="InterPro" id="IPR011330">
    <property type="entry name" value="Glyco_hydro/deAcase_b/a-brl"/>
</dbReference>
<dbReference type="CDD" id="cd10917">
    <property type="entry name" value="CE4_NodB_like_6s_7s"/>
    <property type="match status" value="1"/>
</dbReference>
<gene>
    <name evidence="3" type="ORF">HJG54_20825</name>
</gene>
<dbReference type="SUPFAM" id="SSF88713">
    <property type="entry name" value="Glycoside hydrolase/deacetylase"/>
    <property type="match status" value="1"/>
</dbReference>
<dbReference type="GO" id="GO:0005975">
    <property type="term" value="P:carbohydrate metabolic process"/>
    <property type="evidence" value="ECO:0007669"/>
    <property type="project" value="InterPro"/>
</dbReference>
<reference evidence="3" key="1">
    <citation type="submission" date="2020-05" db="EMBL/GenBank/DDBJ databases">
        <authorList>
            <person name="Zhu T."/>
            <person name="Keshari N."/>
            <person name="Lu X."/>
        </authorList>
    </citation>
    <scope>NUCLEOTIDE SEQUENCE</scope>
    <source>
        <strain evidence="3">NK1-12</strain>
    </source>
</reference>
<organism evidence="3">
    <name type="scientific">Leptolyngbya sp. NK1-12</name>
    <dbReference type="NCBI Taxonomy" id="2547451"/>
    <lineage>
        <taxon>Bacteria</taxon>
        <taxon>Bacillati</taxon>
        <taxon>Cyanobacteriota</taxon>
        <taxon>Cyanophyceae</taxon>
        <taxon>Leptolyngbyales</taxon>
        <taxon>Leptolyngbyaceae</taxon>
        <taxon>Leptolyngbya group</taxon>
        <taxon>Leptolyngbya</taxon>
    </lineage>
</organism>
<dbReference type="Gene3D" id="3.20.20.370">
    <property type="entry name" value="Glycoside hydrolase/deacetylase"/>
    <property type="match status" value="1"/>
</dbReference>